<dbReference type="PROSITE" id="PS00892">
    <property type="entry name" value="HIT_1"/>
    <property type="match status" value="1"/>
</dbReference>
<dbReference type="FunFam" id="3.30.428.10:FF:000004">
    <property type="entry name" value="aprataxin isoform X2"/>
    <property type="match status" value="1"/>
</dbReference>
<accession>A0AAV4IY22</accession>
<dbReference type="GO" id="GO:1990165">
    <property type="term" value="F:single-strand break-containing DNA binding"/>
    <property type="evidence" value="ECO:0007669"/>
    <property type="project" value="TreeGrafter"/>
</dbReference>
<keyword evidence="8" id="KW-0234">DNA repair</keyword>
<keyword evidence="7" id="KW-0238">DNA-binding</keyword>
<dbReference type="Pfam" id="PF11969">
    <property type="entry name" value="DcpS_C"/>
    <property type="match status" value="1"/>
</dbReference>
<dbReference type="PANTHER" id="PTHR12486:SF4">
    <property type="entry name" value="APRATAXIN"/>
    <property type="match status" value="1"/>
</dbReference>
<dbReference type="PANTHER" id="PTHR12486">
    <property type="entry name" value="APRATAXIN-RELATED"/>
    <property type="match status" value="1"/>
</dbReference>
<keyword evidence="5" id="KW-0378">Hydrolase</keyword>
<comment type="subcellular location">
    <subcellularLocation>
        <location evidence="1">Nucleus</location>
    </subcellularLocation>
</comment>
<dbReference type="GO" id="GO:0005634">
    <property type="term" value="C:nucleus"/>
    <property type="evidence" value="ECO:0007669"/>
    <property type="project" value="UniProtKB-SubCell"/>
</dbReference>
<dbReference type="SUPFAM" id="SSF54197">
    <property type="entry name" value="HIT-like"/>
    <property type="match status" value="1"/>
</dbReference>
<dbReference type="GO" id="GO:0033699">
    <property type="term" value="F:DNA 5'-adenosine monophosphate hydrolase activity"/>
    <property type="evidence" value="ECO:0007669"/>
    <property type="project" value="TreeGrafter"/>
</dbReference>
<evidence type="ECO:0000313" key="14">
    <source>
        <dbReference type="EMBL" id="GFS13916.1"/>
    </source>
</evidence>
<evidence type="ECO:0000256" key="3">
    <source>
        <dbReference type="ARBA" id="ARBA00022763"/>
    </source>
</evidence>
<gene>
    <name evidence="14" type="ORF">ElyMa_006733200</name>
</gene>
<dbReference type="Proteomes" id="UP000762676">
    <property type="component" value="Unassembled WGS sequence"/>
</dbReference>
<evidence type="ECO:0000256" key="4">
    <source>
        <dbReference type="ARBA" id="ARBA00022771"/>
    </source>
</evidence>
<name>A0AAV4IY22_9GAST</name>
<protein>
    <submittedName>
        <fullName evidence="14">Aprataxin</fullName>
    </submittedName>
</protein>
<proteinExistence type="predicted"/>
<dbReference type="GO" id="GO:0030983">
    <property type="term" value="F:mismatched DNA binding"/>
    <property type="evidence" value="ECO:0007669"/>
    <property type="project" value="TreeGrafter"/>
</dbReference>
<dbReference type="AlphaFoldDB" id="A0AAV4IY22"/>
<dbReference type="Pfam" id="PF16278">
    <property type="entry name" value="zf-C2HE"/>
    <property type="match status" value="1"/>
</dbReference>
<dbReference type="GO" id="GO:0000012">
    <property type="term" value="P:single strand break repair"/>
    <property type="evidence" value="ECO:0007669"/>
    <property type="project" value="TreeGrafter"/>
</dbReference>
<keyword evidence="6" id="KW-0862">Zinc</keyword>
<keyword evidence="3" id="KW-0227">DNA damage</keyword>
<evidence type="ECO:0000256" key="9">
    <source>
        <dbReference type="ARBA" id="ARBA00023242"/>
    </source>
</evidence>
<dbReference type="InterPro" id="IPR032566">
    <property type="entry name" value="Znf-C2HE"/>
</dbReference>
<dbReference type="GO" id="GO:0008270">
    <property type="term" value="F:zinc ion binding"/>
    <property type="evidence" value="ECO:0007669"/>
    <property type="project" value="UniProtKB-KW"/>
</dbReference>
<feature type="domain" description="HIT" evidence="13">
    <location>
        <begin position="9"/>
        <end position="112"/>
    </location>
</feature>
<dbReference type="Gene3D" id="3.30.428.10">
    <property type="entry name" value="HIT-like"/>
    <property type="match status" value="1"/>
</dbReference>
<evidence type="ECO:0000256" key="11">
    <source>
        <dbReference type="PROSITE-ProRule" id="PRU00464"/>
    </source>
</evidence>
<evidence type="ECO:0000256" key="1">
    <source>
        <dbReference type="ARBA" id="ARBA00004123"/>
    </source>
</evidence>
<evidence type="ECO:0000256" key="5">
    <source>
        <dbReference type="ARBA" id="ARBA00022801"/>
    </source>
</evidence>
<reference evidence="14 15" key="1">
    <citation type="journal article" date="2021" name="Elife">
        <title>Chloroplast acquisition without the gene transfer in kleptoplastic sea slugs, Plakobranchus ocellatus.</title>
        <authorList>
            <person name="Maeda T."/>
            <person name="Takahashi S."/>
            <person name="Yoshida T."/>
            <person name="Shimamura S."/>
            <person name="Takaki Y."/>
            <person name="Nagai Y."/>
            <person name="Toyoda A."/>
            <person name="Suzuki Y."/>
            <person name="Arimoto A."/>
            <person name="Ishii H."/>
            <person name="Satoh N."/>
            <person name="Nishiyama T."/>
            <person name="Hasebe M."/>
            <person name="Maruyama T."/>
            <person name="Minagawa J."/>
            <person name="Obokata J."/>
            <person name="Shigenobu S."/>
        </authorList>
    </citation>
    <scope>NUCLEOTIDE SEQUENCE [LARGE SCALE GENOMIC DNA]</scope>
</reference>
<feature type="domain" description="C2H2-type" evidence="12">
    <location>
        <begin position="157"/>
        <end position="184"/>
    </location>
</feature>
<comment type="caution">
    <text evidence="14">The sequence shown here is derived from an EMBL/GenBank/DDBJ whole genome shotgun (WGS) entry which is preliminary data.</text>
</comment>
<evidence type="ECO:0000256" key="7">
    <source>
        <dbReference type="ARBA" id="ARBA00023125"/>
    </source>
</evidence>
<keyword evidence="15" id="KW-1185">Reference proteome</keyword>
<evidence type="ECO:0000256" key="6">
    <source>
        <dbReference type="ARBA" id="ARBA00022833"/>
    </source>
</evidence>
<dbReference type="PROSITE" id="PS00028">
    <property type="entry name" value="ZINC_FINGER_C2H2_1"/>
    <property type="match status" value="1"/>
</dbReference>
<evidence type="ECO:0000256" key="8">
    <source>
        <dbReference type="ARBA" id="ARBA00023204"/>
    </source>
</evidence>
<evidence type="ECO:0000256" key="10">
    <source>
        <dbReference type="PROSITE-ProRule" id="PRU00042"/>
    </source>
</evidence>
<organism evidence="14 15">
    <name type="scientific">Elysia marginata</name>
    <dbReference type="NCBI Taxonomy" id="1093978"/>
    <lineage>
        <taxon>Eukaryota</taxon>
        <taxon>Metazoa</taxon>
        <taxon>Spiralia</taxon>
        <taxon>Lophotrochozoa</taxon>
        <taxon>Mollusca</taxon>
        <taxon>Gastropoda</taxon>
        <taxon>Heterobranchia</taxon>
        <taxon>Euthyneura</taxon>
        <taxon>Panpulmonata</taxon>
        <taxon>Sacoglossa</taxon>
        <taxon>Placobranchoidea</taxon>
        <taxon>Plakobranchidae</taxon>
        <taxon>Elysia</taxon>
    </lineage>
</organism>
<keyword evidence="9" id="KW-0539">Nucleus</keyword>
<keyword evidence="2" id="KW-0479">Metal-binding</keyword>
<dbReference type="PROSITE" id="PS50157">
    <property type="entry name" value="ZINC_FINGER_C2H2_2"/>
    <property type="match status" value="1"/>
</dbReference>
<dbReference type="InterPro" id="IPR036265">
    <property type="entry name" value="HIT-like_sf"/>
</dbReference>
<evidence type="ECO:0000313" key="15">
    <source>
        <dbReference type="Proteomes" id="UP000762676"/>
    </source>
</evidence>
<dbReference type="GO" id="GO:0003725">
    <property type="term" value="F:double-stranded RNA binding"/>
    <property type="evidence" value="ECO:0007669"/>
    <property type="project" value="TreeGrafter"/>
</dbReference>
<keyword evidence="4 10" id="KW-0863">Zinc-finger</keyword>
<feature type="short sequence motif" description="Histidine triad motif" evidence="11">
    <location>
        <begin position="97"/>
        <end position="101"/>
    </location>
</feature>
<dbReference type="EMBL" id="BMAT01013483">
    <property type="protein sequence ID" value="GFS13916.1"/>
    <property type="molecule type" value="Genomic_DNA"/>
</dbReference>
<evidence type="ECO:0000259" key="13">
    <source>
        <dbReference type="PROSITE" id="PS51084"/>
    </source>
</evidence>
<dbReference type="GO" id="GO:0003697">
    <property type="term" value="F:single-stranded DNA binding"/>
    <property type="evidence" value="ECO:0007669"/>
    <property type="project" value="TreeGrafter"/>
</dbReference>
<dbReference type="PROSITE" id="PS51084">
    <property type="entry name" value="HIT_2"/>
    <property type="match status" value="1"/>
</dbReference>
<evidence type="ECO:0000256" key="2">
    <source>
        <dbReference type="ARBA" id="ARBA00022723"/>
    </source>
</evidence>
<dbReference type="InterPro" id="IPR011146">
    <property type="entry name" value="HIT-like"/>
</dbReference>
<evidence type="ECO:0000259" key="12">
    <source>
        <dbReference type="PROSITE" id="PS50157"/>
    </source>
</evidence>
<dbReference type="InterPro" id="IPR019808">
    <property type="entry name" value="Histidine_triad_CS"/>
</dbReference>
<sequence length="187" mass="21339">MAKNSGHWSQGLLASMNDAAAVVDADDRVVIIKDKYPKALFHFLVLPRQKIPNLKSVTKNDLSLLEHIQKKGEEIAHRANSELKFRFGYHAVPSMSHLHMHVISQDFNSPCLKTKKHWNSFTTEYFVDSKDVIRQIKVKGQFSTDTQRMNELLKSDLRCHVCGKCFATIPSLKAHIVMHDVTKLKDS</sequence>
<dbReference type="SMART" id="SM00355">
    <property type="entry name" value="ZnF_C2H2"/>
    <property type="match status" value="1"/>
</dbReference>
<dbReference type="InterPro" id="IPR013087">
    <property type="entry name" value="Znf_C2H2_type"/>
</dbReference>